<dbReference type="InterPro" id="IPR001296">
    <property type="entry name" value="Glyco_trans_1"/>
</dbReference>
<dbReference type="STRING" id="1116391.PM3016_842"/>
<evidence type="ECO:0000259" key="2">
    <source>
        <dbReference type="Pfam" id="PF13439"/>
    </source>
</evidence>
<dbReference type="Pfam" id="PF13439">
    <property type="entry name" value="Glyco_transf_4"/>
    <property type="match status" value="1"/>
</dbReference>
<feature type="domain" description="Glycosyl transferase family 1" evidence="1">
    <location>
        <begin position="173"/>
        <end position="329"/>
    </location>
</feature>
<dbReference type="HOGENOM" id="CLU_009583_14_0_9"/>
<dbReference type="PANTHER" id="PTHR12526">
    <property type="entry name" value="GLYCOSYLTRANSFERASE"/>
    <property type="match status" value="1"/>
</dbReference>
<sequence>MKIMTVANAKTVKGGITSVVNSLIEGITAAHPGCTMARHASYIDSVHPLLRIIYSLWAMLLLLFKLPFYKIYHLHSAADGSFYRKALYTFLLRLFGKKVIFHIHGSSFQEFHDRSRFNAWLIRRTLNRSNGIIVLSEQMKGLVLTYCGNEKIWILPNPIQVPAAWNAAGEGEDRPVQLLFMGEIGPRKGIYDLVEALSRLDQSARQRTLLHVCGNHEIEKLKRLIEEKQLTDTCIVHGWIDGETKAAMLKNADVYILPSYQEGLPVSILEAMAYELPIISTNVGGIPEVVLNNENGFVITPGDVEALGRAVTRLTEDAELRRRFGQKSRSLVAPHDLGLVVGNLHQIYKSVASG</sequence>
<accession>H6N944</accession>
<feature type="domain" description="Glycosyltransferase subfamily 4-like N-terminal" evidence="2">
    <location>
        <begin position="47"/>
        <end position="159"/>
    </location>
</feature>
<evidence type="ECO:0000259" key="1">
    <source>
        <dbReference type="Pfam" id="PF00534"/>
    </source>
</evidence>
<organism evidence="3 4">
    <name type="scientific">Paenibacillus mucilaginosus 3016</name>
    <dbReference type="NCBI Taxonomy" id="1116391"/>
    <lineage>
        <taxon>Bacteria</taxon>
        <taxon>Bacillati</taxon>
        <taxon>Bacillota</taxon>
        <taxon>Bacilli</taxon>
        <taxon>Bacillales</taxon>
        <taxon>Paenibacillaceae</taxon>
        <taxon>Paenibacillus</taxon>
    </lineage>
</organism>
<dbReference type="SUPFAM" id="SSF53756">
    <property type="entry name" value="UDP-Glycosyltransferase/glycogen phosphorylase"/>
    <property type="match status" value="1"/>
</dbReference>
<dbReference type="InterPro" id="IPR028098">
    <property type="entry name" value="Glyco_trans_4-like_N"/>
</dbReference>
<evidence type="ECO:0000313" key="4">
    <source>
        <dbReference type="Proteomes" id="UP000007523"/>
    </source>
</evidence>
<evidence type="ECO:0008006" key="5">
    <source>
        <dbReference type="Google" id="ProtNLM"/>
    </source>
</evidence>
<dbReference type="GO" id="GO:0016757">
    <property type="term" value="F:glycosyltransferase activity"/>
    <property type="evidence" value="ECO:0007669"/>
    <property type="project" value="InterPro"/>
</dbReference>
<dbReference type="Gene3D" id="3.40.50.2000">
    <property type="entry name" value="Glycogen Phosphorylase B"/>
    <property type="match status" value="2"/>
</dbReference>
<reference evidence="3 4" key="1">
    <citation type="journal article" date="2012" name="J. Bacteriol.">
        <title>Complete Genome Sequence of Paenibacillus mucilaginosus 3016, a Bacterium Functional as Microbial Fertilizer.</title>
        <authorList>
            <person name="Ma M."/>
            <person name="Wang Z."/>
            <person name="Li L."/>
            <person name="Jiang X."/>
            <person name="Guan D."/>
            <person name="Cao F."/>
            <person name="Chen H."/>
            <person name="Wang X."/>
            <person name="Shen D."/>
            <person name="Du B."/>
            <person name="Li J."/>
        </authorList>
    </citation>
    <scope>NUCLEOTIDE SEQUENCE [LARGE SCALE GENOMIC DNA]</scope>
    <source>
        <strain evidence="3 4">3016</strain>
    </source>
</reference>
<name>H6N944_9BACL</name>
<gene>
    <name evidence="3" type="ORF">PM3016_842</name>
</gene>
<protein>
    <recommendedName>
        <fullName evidence="5">Group 1 glycosyl transferase</fullName>
    </recommendedName>
</protein>
<dbReference type="Proteomes" id="UP000007523">
    <property type="component" value="Chromosome"/>
</dbReference>
<dbReference type="KEGG" id="pmq:PM3016_842"/>
<dbReference type="AlphaFoldDB" id="H6N944"/>
<dbReference type="CDD" id="cd03801">
    <property type="entry name" value="GT4_PimA-like"/>
    <property type="match status" value="1"/>
</dbReference>
<dbReference type="Pfam" id="PF00534">
    <property type="entry name" value="Glycos_transf_1"/>
    <property type="match status" value="1"/>
</dbReference>
<dbReference type="EMBL" id="CP003235">
    <property type="protein sequence ID" value="AFC27790.1"/>
    <property type="molecule type" value="Genomic_DNA"/>
</dbReference>
<dbReference type="RefSeq" id="WP_014368563.1">
    <property type="nucleotide sequence ID" value="NC_016935.1"/>
</dbReference>
<proteinExistence type="predicted"/>
<evidence type="ECO:0000313" key="3">
    <source>
        <dbReference type="EMBL" id="AFC27790.1"/>
    </source>
</evidence>
<keyword evidence="4" id="KW-1185">Reference proteome</keyword>